<dbReference type="EMBL" id="JARPYT010000002">
    <property type="protein sequence ID" value="MDT2636210.1"/>
    <property type="molecule type" value="Genomic_DNA"/>
</dbReference>
<accession>A0AAW8TG43</accession>
<reference evidence="2" key="1">
    <citation type="submission" date="2023-03" db="EMBL/GenBank/DDBJ databases">
        <authorList>
            <person name="Shen W."/>
            <person name="Cai J."/>
        </authorList>
    </citation>
    <scope>NUCLEOTIDE SEQUENCE</scope>
    <source>
        <strain evidence="2">P55-2</strain>
    </source>
</reference>
<proteinExistence type="predicted"/>
<gene>
    <name evidence="2" type="ORF">P7D36_01615</name>
</gene>
<sequence>MNDQIKMIIDELKVGVIDTPALDSAGKYIADINTIVLDGRLSEFDRAKALLHELGHASKHHKNYRLYNVTYSLHLKMEYEADHFMIESLVTKYLSNPDIWTEQVNYMKFIEDCGIDTRYESLVKELFTEYIFENSIAL</sequence>
<dbReference type="Pfam" id="PF06114">
    <property type="entry name" value="Peptidase_M78"/>
    <property type="match status" value="1"/>
</dbReference>
<evidence type="ECO:0000313" key="3">
    <source>
        <dbReference type="Proteomes" id="UP001245561"/>
    </source>
</evidence>
<name>A0AAW8TG43_9ENTE</name>
<evidence type="ECO:0000259" key="1">
    <source>
        <dbReference type="Pfam" id="PF06114"/>
    </source>
</evidence>
<evidence type="ECO:0000313" key="2">
    <source>
        <dbReference type="EMBL" id="MDT2636210.1"/>
    </source>
</evidence>
<organism evidence="2 3">
    <name type="scientific">Enterococcus dongliensis</name>
    <dbReference type="NCBI Taxonomy" id="2559925"/>
    <lineage>
        <taxon>Bacteria</taxon>
        <taxon>Bacillati</taxon>
        <taxon>Bacillota</taxon>
        <taxon>Bacilli</taxon>
        <taxon>Lactobacillales</taxon>
        <taxon>Enterococcaceae</taxon>
        <taxon>Enterococcus</taxon>
    </lineage>
</organism>
<dbReference type="InterPro" id="IPR010359">
    <property type="entry name" value="IrrE_HExxH"/>
</dbReference>
<protein>
    <submittedName>
        <fullName evidence="2">ImmA/IrrE family metallo-endopeptidase</fullName>
    </submittedName>
</protein>
<dbReference type="Proteomes" id="UP001245561">
    <property type="component" value="Unassembled WGS sequence"/>
</dbReference>
<dbReference type="AlphaFoldDB" id="A0AAW8TG43"/>
<dbReference type="RefSeq" id="WP_311800489.1">
    <property type="nucleotide sequence ID" value="NZ_JARPYS010000015.1"/>
</dbReference>
<feature type="domain" description="IrrE N-terminal-like" evidence="1">
    <location>
        <begin position="16"/>
        <end position="89"/>
    </location>
</feature>
<comment type="caution">
    <text evidence="2">The sequence shown here is derived from an EMBL/GenBank/DDBJ whole genome shotgun (WGS) entry which is preliminary data.</text>
</comment>